<evidence type="ECO:0000313" key="2">
    <source>
        <dbReference type="EMBL" id="PKI67925.1"/>
    </source>
</evidence>
<feature type="compositionally biased region" description="Basic residues" evidence="1">
    <location>
        <begin position="88"/>
        <end position="100"/>
    </location>
</feature>
<gene>
    <name evidence="2" type="ORF">CRG98_011521</name>
</gene>
<feature type="compositionally biased region" description="Polar residues" evidence="1">
    <location>
        <begin position="45"/>
        <end position="63"/>
    </location>
</feature>
<reference evidence="2 3" key="1">
    <citation type="submission" date="2017-11" db="EMBL/GenBank/DDBJ databases">
        <title>De-novo sequencing of pomegranate (Punica granatum L.) genome.</title>
        <authorList>
            <person name="Akparov Z."/>
            <person name="Amiraslanov A."/>
            <person name="Hajiyeva S."/>
            <person name="Abbasov M."/>
            <person name="Kaur K."/>
            <person name="Hamwieh A."/>
            <person name="Solovyev V."/>
            <person name="Salamov A."/>
            <person name="Braich B."/>
            <person name="Kosarev P."/>
            <person name="Mahmoud A."/>
            <person name="Hajiyev E."/>
            <person name="Babayeva S."/>
            <person name="Izzatullayeva V."/>
            <person name="Mammadov A."/>
            <person name="Mammadov A."/>
            <person name="Sharifova S."/>
            <person name="Ojaghi J."/>
            <person name="Eynullazada K."/>
            <person name="Bayramov B."/>
            <person name="Abdulazimova A."/>
            <person name="Shahmuradov I."/>
        </authorList>
    </citation>
    <scope>NUCLEOTIDE SEQUENCE [LARGE SCALE GENOMIC DNA]</scope>
    <source>
        <strain evidence="3">cv. AG2017</strain>
        <tissue evidence="2">Leaf</tissue>
    </source>
</reference>
<comment type="caution">
    <text evidence="2">The sequence shown here is derived from an EMBL/GenBank/DDBJ whole genome shotgun (WGS) entry which is preliminary data.</text>
</comment>
<keyword evidence="3" id="KW-1185">Reference proteome</keyword>
<organism evidence="2 3">
    <name type="scientific">Punica granatum</name>
    <name type="common">Pomegranate</name>
    <dbReference type="NCBI Taxonomy" id="22663"/>
    <lineage>
        <taxon>Eukaryota</taxon>
        <taxon>Viridiplantae</taxon>
        <taxon>Streptophyta</taxon>
        <taxon>Embryophyta</taxon>
        <taxon>Tracheophyta</taxon>
        <taxon>Spermatophyta</taxon>
        <taxon>Magnoliopsida</taxon>
        <taxon>eudicotyledons</taxon>
        <taxon>Gunneridae</taxon>
        <taxon>Pentapetalae</taxon>
        <taxon>rosids</taxon>
        <taxon>malvids</taxon>
        <taxon>Myrtales</taxon>
        <taxon>Lythraceae</taxon>
        <taxon>Punica</taxon>
    </lineage>
</organism>
<evidence type="ECO:0000313" key="3">
    <source>
        <dbReference type="Proteomes" id="UP000233551"/>
    </source>
</evidence>
<protein>
    <submittedName>
        <fullName evidence="2">Uncharacterized protein</fullName>
    </submittedName>
</protein>
<feature type="compositionally biased region" description="Polar residues" evidence="1">
    <location>
        <begin position="76"/>
        <end position="87"/>
    </location>
</feature>
<sequence length="107" mass="12071">MRSYMQGNQQIFTKPSKESKAATSSTSEGDKPQETKKEAHPLYLCSSNLHKSPQAPTGASSVRTRLGELPPHAYQGSFTTHTVLQHSHSSRYHTRTRHFKQRPELHS</sequence>
<feature type="region of interest" description="Disordered" evidence="1">
    <location>
        <begin position="1"/>
        <end position="107"/>
    </location>
</feature>
<name>A0A2I0KHD2_PUNGR</name>
<dbReference type="EMBL" id="PGOL01000571">
    <property type="protein sequence ID" value="PKI67925.1"/>
    <property type="molecule type" value="Genomic_DNA"/>
</dbReference>
<feature type="compositionally biased region" description="Polar residues" evidence="1">
    <location>
        <begin position="1"/>
        <end position="13"/>
    </location>
</feature>
<dbReference type="Proteomes" id="UP000233551">
    <property type="component" value="Unassembled WGS sequence"/>
</dbReference>
<evidence type="ECO:0000256" key="1">
    <source>
        <dbReference type="SAM" id="MobiDB-lite"/>
    </source>
</evidence>
<accession>A0A2I0KHD2</accession>
<dbReference type="AlphaFoldDB" id="A0A2I0KHD2"/>
<feature type="compositionally biased region" description="Basic and acidic residues" evidence="1">
    <location>
        <begin position="28"/>
        <end position="40"/>
    </location>
</feature>
<proteinExistence type="predicted"/>